<accession>A0AA96WV14</accession>
<dbReference type="RefSeq" id="WP_316427398.1">
    <property type="nucleotide sequence ID" value="NZ_CP130144.1"/>
</dbReference>
<dbReference type="AlphaFoldDB" id="A0AA96WV14"/>
<gene>
    <name evidence="1" type="ORF">Q2T42_30500</name>
</gene>
<dbReference type="EMBL" id="CP130144">
    <property type="protein sequence ID" value="WNZ46122.1"/>
    <property type="molecule type" value="Genomic_DNA"/>
</dbReference>
<reference evidence="1" key="2">
    <citation type="submission" date="2023-07" db="EMBL/GenBank/DDBJ databases">
        <authorList>
            <person name="Bai X.-H."/>
            <person name="Wang H.-H."/>
            <person name="Wang J."/>
            <person name="Ma M.-Y."/>
            <person name="Hu H.-H."/>
            <person name="Song Z.-L."/>
            <person name="Ma H.-G."/>
            <person name="Fan Y."/>
            <person name="Du C.-Y."/>
            <person name="Xu J.-C."/>
        </authorList>
    </citation>
    <scope>NUCLEOTIDE SEQUENCE</scope>
    <source>
        <strain evidence="1">CZ1</strain>
    </source>
</reference>
<sequence length="158" mass="18287">MLQPLTHYLRVPIITEMVEAYGPYLEKLTKDEKYCLIGCLALWQQRVAEDEYTEYGYEQINAIEGLIEEYPVASVVETLLRQYVMQLNEPQILRLIGVVSAQLQEGYYRKRKPGEYDQLGNYGDPFCSLLGADSDEKFSILDSEDLKEEHDFDETDAN</sequence>
<reference evidence="1" key="1">
    <citation type="journal article" date="2023" name="Plants (Basel)">
        <title>Genomic Analysis of Leptolyngbya boryana CZ1 Reveals Efficient Carbon Fixation Modules.</title>
        <authorList>
            <person name="Bai X."/>
            <person name="Wang H."/>
            <person name="Cheng W."/>
            <person name="Wang J."/>
            <person name="Ma M."/>
            <person name="Hu H."/>
            <person name="Song Z."/>
            <person name="Ma H."/>
            <person name="Fan Y."/>
            <person name="Du C."/>
            <person name="Xu J."/>
        </authorList>
    </citation>
    <scope>NUCLEOTIDE SEQUENCE</scope>
    <source>
        <strain evidence="1">CZ1</strain>
    </source>
</reference>
<proteinExistence type="predicted"/>
<name>A0AA96WV14_LEPBY</name>
<protein>
    <submittedName>
        <fullName evidence="1">Uncharacterized protein</fullName>
    </submittedName>
</protein>
<evidence type="ECO:0000313" key="1">
    <source>
        <dbReference type="EMBL" id="WNZ46122.1"/>
    </source>
</evidence>
<organism evidence="1">
    <name type="scientific">Leptolyngbya boryana CZ1</name>
    <dbReference type="NCBI Taxonomy" id="3060204"/>
    <lineage>
        <taxon>Bacteria</taxon>
        <taxon>Bacillati</taxon>
        <taxon>Cyanobacteriota</taxon>
        <taxon>Cyanophyceae</taxon>
        <taxon>Leptolyngbyales</taxon>
        <taxon>Leptolyngbyaceae</taxon>
        <taxon>Leptolyngbya group</taxon>
        <taxon>Leptolyngbya</taxon>
    </lineage>
</organism>